<name>E1Z9T3_CHLVA</name>
<evidence type="ECO:0000256" key="3">
    <source>
        <dbReference type="ARBA" id="ARBA00023125"/>
    </source>
</evidence>
<feature type="compositionally biased region" description="Low complexity" evidence="6">
    <location>
        <begin position="342"/>
        <end position="354"/>
    </location>
</feature>
<reference evidence="8 9" key="1">
    <citation type="journal article" date="2010" name="Plant Cell">
        <title>The Chlorella variabilis NC64A genome reveals adaptation to photosymbiosis, coevolution with viruses, and cryptic sex.</title>
        <authorList>
            <person name="Blanc G."/>
            <person name="Duncan G."/>
            <person name="Agarkova I."/>
            <person name="Borodovsky M."/>
            <person name="Gurnon J."/>
            <person name="Kuo A."/>
            <person name="Lindquist E."/>
            <person name="Lucas S."/>
            <person name="Pangilinan J."/>
            <person name="Polle J."/>
            <person name="Salamov A."/>
            <person name="Terry A."/>
            <person name="Yamada T."/>
            <person name="Dunigan D.D."/>
            <person name="Grigoriev I.V."/>
            <person name="Claverie J.M."/>
            <person name="Van Etten J.L."/>
        </authorList>
    </citation>
    <scope>NUCLEOTIDE SEQUENCE [LARGE SCALE GENOMIC DNA]</scope>
    <source>
        <strain evidence="8 9">NC64A</strain>
    </source>
</reference>
<evidence type="ECO:0000256" key="2">
    <source>
        <dbReference type="ARBA" id="ARBA00023015"/>
    </source>
</evidence>
<gene>
    <name evidence="8" type="ORF">CHLNCDRAFT_143243</name>
</gene>
<protein>
    <recommendedName>
        <fullName evidence="7">AP2/ERF domain-containing protein</fullName>
    </recommendedName>
</protein>
<dbReference type="Proteomes" id="UP000008141">
    <property type="component" value="Unassembled WGS sequence"/>
</dbReference>
<dbReference type="RefSeq" id="XP_005849929.1">
    <property type="nucleotide sequence ID" value="XM_005849867.1"/>
</dbReference>
<dbReference type="SMART" id="SM00380">
    <property type="entry name" value="AP2"/>
    <property type="match status" value="2"/>
</dbReference>
<dbReference type="OrthoDB" id="207175at2759"/>
<feature type="domain" description="AP2/ERF" evidence="7">
    <location>
        <begin position="521"/>
        <end position="576"/>
    </location>
</feature>
<feature type="compositionally biased region" description="Low complexity" evidence="6">
    <location>
        <begin position="302"/>
        <end position="313"/>
    </location>
</feature>
<sequence>MQPEFTIEVPSADAEAPIKAGQGPAASDFTLSLLSDLERQLGEDAAAMDAEREPTAPTSHHTADVPAPDTQLTDATPEAPAGLAAAAADGSSAAPLGALPPTLAAGVAGAGAGGATPTVPAAVAAAGGSPGGEEEDELAANLLSNMASWQTELDTFQSALRACMESRPVPGAVQGSPSTVDESGRGAARLMHSGPKGITGFRGVTQHKRTRRYEANVWMDHKQMYLGAFDVPEQAAHAHDIGALCSGKARAEALNFPLTDYDALMPMLYSLPHAQVVSSLRGYGRLPTARPPGGISSGRLYSSPSARGASTSARRARSVDTDDSDEGVEAPPRPRPRRARKVSASPASRSAAALPPLPPADWQAGLQLPAQQQQQQGVKAEVEAPPPGVAPVAAATGGEGAKSDAASLAAAQQAQLQALSAALMGGAQATSPLAAAAVPEPAPAAGGMATAAAAPPPPLAGARNPLPPAAAPFSAGASALGAFESALWRTMAISHTLPRPEGVQEGASHRPLHSGPKGQSGFKGVTLYKRCQRYNAHIWLGKQTHIGTFHTAEQAAVAHDVMELWRNAAAQGLNFANTGYADLLPLLGPLSEADALCALRNYSRSPSAAAAAAASGAASHVPGRSRVAGGPRQPAPSAGASTKSAAPELAAPPPPPPSLRRRHRKPQHGGGGGSGNKSDSSSGGSVPAQRQTAGSLMWYMLEQEKSADDEFGGEEEDPDFSPEDGEEEWQEEHARERHSSPSGEPLGFQPRGTRSVAAALAGQLPPEQAVVGVSMRGQAAWFGRLDRQRTAVAADVVLLWRRLALAAAGEEDDKDAATAFNCPAACYEQDAALSPGQLCQFMAAVIPQDPPAAGAPGTAGAGAAAAALIAIPSRLPSKGAAAPVAAAPTPALAPGVLLGARKRKQQALLEEARAAKLQHMGPAPAAAAAAAAPAAAPQPTAGGGGAAEQPQGALAEAAAAVQQADPSNSDGMLAALQQLVAAGKGGRLLQEVVEGWGGYPLMQQQDLFGCLRFPVCNGDWDQLEGRLQVALDLASLF</sequence>
<dbReference type="PANTHER" id="PTHR32467:SF90">
    <property type="entry name" value="AP2-LIKE ETHYLENE-RESPONSIVE TRANSCRIPTION FACTOR AIL1"/>
    <property type="match status" value="1"/>
</dbReference>
<feature type="compositionally biased region" description="Low complexity" evidence="6">
    <location>
        <begin position="676"/>
        <end position="685"/>
    </location>
</feature>
<keyword evidence="9" id="KW-1185">Reference proteome</keyword>
<dbReference type="InterPro" id="IPR001471">
    <property type="entry name" value="AP2/ERF_dom"/>
</dbReference>
<comment type="subcellular location">
    <subcellularLocation>
        <location evidence="1">Nucleus</location>
    </subcellularLocation>
</comment>
<organism evidence="9">
    <name type="scientific">Chlorella variabilis</name>
    <name type="common">Green alga</name>
    <dbReference type="NCBI Taxonomy" id="554065"/>
    <lineage>
        <taxon>Eukaryota</taxon>
        <taxon>Viridiplantae</taxon>
        <taxon>Chlorophyta</taxon>
        <taxon>core chlorophytes</taxon>
        <taxon>Trebouxiophyceae</taxon>
        <taxon>Chlorellales</taxon>
        <taxon>Chlorellaceae</taxon>
        <taxon>Chlorella clade</taxon>
        <taxon>Chlorella</taxon>
    </lineage>
</organism>
<dbReference type="EMBL" id="GL433839">
    <property type="protein sequence ID" value="EFN57827.1"/>
    <property type="molecule type" value="Genomic_DNA"/>
</dbReference>
<evidence type="ECO:0000256" key="6">
    <source>
        <dbReference type="SAM" id="MobiDB-lite"/>
    </source>
</evidence>
<dbReference type="GO" id="GO:0003677">
    <property type="term" value="F:DNA binding"/>
    <property type="evidence" value="ECO:0007669"/>
    <property type="project" value="UniProtKB-KW"/>
</dbReference>
<dbReference type="PANTHER" id="PTHR32467">
    <property type="entry name" value="AP2-LIKE ETHYLENE-RESPONSIVE TRANSCRIPTION FACTOR"/>
    <property type="match status" value="1"/>
</dbReference>
<evidence type="ECO:0000259" key="7">
    <source>
        <dbReference type="PROSITE" id="PS51032"/>
    </source>
</evidence>
<dbReference type="InterPro" id="IPR016177">
    <property type="entry name" value="DNA-bd_dom_sf"/>
</dbReference>
<evidence type="ECO:0000256" key="5">
    <source>
        <dbReference type="ARBA" id="ARBA00023242"/>
    </source>
</evidence>
<feature type="region of interest" description="Disordered" evidence="6">
    <location>
        <begin position="621"/>
        <end position="690"/>
    </location>
</feature>
<dbReference type="AlphaFoldDB" id="E1Z9T3"/>
<feature type="compositionally biased region" description="Low complexity" evidence="6">
    <location>
        <begin position="928"/>
        <end position="940"/>
    </location>
</feature>
<feature type="domain" description="AP2/ERF" evidence="7">
    <location>
        <begin position="200"/>
        <end position="257"/>
    </location>
</feature>
<keyword evidence="4" id="KW-0804">Transcription</keyword>
<feature type="region of interest" description="Disordered" evidence="6">
    <location>
        <begin position="500"/>
        <end position="520"/>
    </location>
</feature>
<evidence type="ECO:0000313" key="9">
    <source>
        <dbReference type="Proteomes" id="UP000008141"/>
    </source>
</evidence>
<proteinExistence type="predicted"/>
<dbReference type="PROSITE" id="PS51032">
    <property type="entry name" value="AP2_ERF"/>
    <property type="match status" value="2"/>
</dbReference>
<feature type="compositionally biased region" description="Acidic residues" evidence="6">
    <location>
        <begin position="709"/>
        <end position="730"/>
    </location>
</feature>
<keyword evidence="3" id="KW-0238">DNA-binding</keyword>
<dbReference type="GeneID" id="17357097"/>
<dbReference type="InterPro" id="IPR036955">
    <property type="entry name" value="AP2/ERF_dom_sf"/>
</dbReference>
<keyword evidence="5" id="KW-0539">Nucleus</keyword>
<dbReference type="KEGG" id="cvr:CHLNCDRAFT_143243"/>
<dbReference type="SUPFAM" id="SSF54171">
    <property type="entry name" value="DNA-binding domain"/>
    <property type="match status" value="2"/>
</dbReference>
<feature type="region of interest" description="Disordered" evidence="6">
    <location>
        <begin position="40"/>
        <end position="76"/>
    </location>
</feature>
<dbReference type="InParanoid" id="E1Z9T3"/>
<feature type="region of interest" description="Disordered" evidence="6">
    <location>
        <begin position="928"/>
        <end position="950"/>
    </location>
</feature>
<evidence type="ECO:0000313" key="8">
    <source>
        <dbReference type="EMBL" id="EFN57827.1"/>
    </source>
</evidence>
<evidence type="ECO:0000256" key="4">
    <source>
        <dbReference type="ARBA" id="ARBA00023163"/>
    </source>
</evidence>
<dbReference type="GO" id="GO:0005634">
    <property type="term" value="C:nucleus"/>
    <property type="evidence" value="ECO:0007669"/>
    <property type="project" value="UniProtKB-SubCell"/>
</dbReference>
<feature type="region of interest" description="Disordered" evidence="6">
    <location>
        <begin position="1"/>
        <end position="25"/>
    </location>
</feature>
<feature type="compositionally biased region" description="Low complexity" evidence="6">
    <location>
        <begin position="363"/>
        <end position="377"/>
    </location>
</feature>
<accession>E1Z9T3</accession>
<dbReference type="GO" id="GO:0003700">
    <property type="term" value="F:DNA-binding transcription factor activity"/>
    <property type="evidence" value="ECO:0007669"/>
    <property type="project" value="InterPro"/>
</dbReference>
<evidence type="ECO:0000256" key="1">
    <source>
        <dbReference type="ARBA" id="ARBA00004123"/>
    </source>
</evidence>
<feature type="region of interest" description="Disordered" evidence="6">
    <location>
        <begin position="288"/>
        <end position="397"/>
    </location>
</feature>
<feature type="region of interest" description="Disordered" evidence="6">
    <location>
        <begin position="707"/>
        <end position="750"/>
    </location>
</feature>
<keyword evidence="2" id="KW-0805">Transcription regulation</keyword>
<dbReference type="Gene3D" id="3.30.730.10">
    <property type="entry name" value="AP2/ERF domain"/>
    <property type="match status" value="2"/>
</dbReference>